<reference evidence="2" key="2">
    <citation type="submission" date="2020-09" db="EMBL/GenBank/DDBJ databases">
        <authorList>
            <person name="Sun Q."/>
            <person name="Ohkuma M."/>
        </authorList>
    </citation>
    <scope>NUCLEOTIDE SEQUENCE</scope>
    <source>
        <strain evidence="2">JCM 4369</strain>
    </source>
</reference>
<keyword evidence="3" id="KW-1185">Reference proteome</keyword>
<protein>
    <submittedName>
        <fullName evidence="2">Uncharacterized protein</fullName>
    </submittedName>
</protein>
<sequence length="91" mass="9838">MDGSPSETPRVRIEWHPEPRTRPWPAPGCGPKRPPRGPGGPVEPVTTPVLEGPALSGDVLVQAIRRSEDLALAYREMASRFRPAAPPPRSA</sequence>
<evidence type="ECO:0000313" key="3">
    <source>
        <dbReference type="Proteomes" id="UP000618795"/>
    </source>
</evidence>
<gene>
    <name evidence="2" type="ORF">GCM10010260_05660</name>
</gene>
<comment type="caution">
    <text evidence="2">The sequence shown here is derived from an EMBL/GenBank/DDBJ whole genome shotgun (WGS) entry which is preliminary data.</text>
</comment>
<organism evidence="2 3">
    <name type="scientific">Streptomyces filipinensis</name>
    <dbReference type="NCBI Taxonomy" id="66887"/>
    <lineage>
        <taxon>Bacteria</taxon>
        <taxon>Bacillati</taxon>
        <taxon>Actinomycetota</taxon>
        <taxon>Actinomycetes</taxon>
        <taxon>Kitasatosporales</taxon>
        <taxon>Streptomycetaceae</taxon>
        <taxon>Streptomyces</taxon>
    </lineage>
</organism>
<dbReference type="EMBL" id="BMTD01000001">
    <property type="protein sequence ID" value="GGU76321.1"/>
    <property type="molecule type" value="Genomic_DNA"/>
</dbReference>
<reference evidence="2" key="1">
    <citation type="journal article" date="2014" name="Int. J. Syst. Evol. Microbiol.">
        <title>Complete genome sequence of Corynebacterium casei LMG S-19264T (=DSM 44701T), isolated from a smear-ripened cheese.</title>
        <authorList>
            <consortium name="US DOE Joint Genome Institute (JGI-PGF)"/>
            <person name="Walter F."/>
            <person name="Albersmeier A."/>
            <person name="Kalinowski J."/>
            <person name="Ruckert C."/>
        </authorList>
    </citation>
    <scope>NUCLEOTIDE SEQUENCE</scope>
    <source>
        <strain evidence="2">JCM 4369</strain>
    </source>
</reference>
<evidence type="ECO:0000256" key="1">
    <source>
        <dbReference type="SAM" id="MobiDB-lite"/>
    </source>
</evidence>
<feature type="compositionally biased region" description="Basic and acidic residues" evidence="1">
    <location>
        <begin position="9"/>
        <end position="21"/>
    </location>
</feature>
<dbReference type="Proteomes" id="UP000618795">
    <property type="component" value="Unassembled WGS sequence"/>
</dbReference>
<feature type="region of interest" description="Disordered" evidence="1">
    <location>
        <begin position="1"/>
        <end position="48"/>
    </location>
</feature>
<evidence type="ECO:0000313" key="2">
    <source>
        <dbReference type="EMBL" id="GGU76321.1"/>
    </source>
</evidence>
<proteinExistence type="predicted"/>
<name>A0A918M8W3_9ACTN</name>
<accession>A0A918M8W3</accession>
<dbReference type="AlphaFoldDB" id="A0A918M8W3"/>